<name>K6CJ71_SCHAZ</name>
<gene>
    <name evidence="13" type="ORF">BAZO_00210</name>
</gene>
<evidence type="ECO:0000313" key="13">
    <source>
        <dbReference type="EMBL" id="EKN71195.1"/>
    </source>
</evidence>
<evidence type="ECO:0000256" key="1">
    <source>
        <dbReference type="ARBA" id="ARBA00004651"/>
    </source>
</evidence>
<dbReference type="Gene3D" id="6.10.340.10">
    <property type="match status" value="1"/>
</dbReference>
<evidence type="ECO:0000256" key="9">
    <source>
        <dbReference type="PROSITE-ProRule" id="PRU00284"/>
    </source>
</evidence>
<dbReference type="InterPro" id="IPR029151">
    <property type="entry name" value="Sensor-like_sf"/>
</dbReference>
<feature type="transmembrane region" description="Helical" evidence="10">
    <location>
        <begin position="289"/>
        <end position="311"/>
    </location>
</feature>
<dbReference type="InterPro" id="IPR033479">
    <property type="entry name" value="dCache_1"/>
</dbReference>
<dbReference type="GO" id="GO:0007165">
    <property type="term" value="P:signal transduction"/>
    <property type="evidence" value="ECO:0007669"/>
    <property type="project" value="UniProtKB-KW"/>
</dbReference>
<comment type="subcellular location">
    <subcellularLocation>
        <location evidence="1">Cell membrane</location>
        <topology evidence="1">Multi-pass membrane protein</topology>
    </subcellularLocation>
</comment>
<dbReference type="Pfam" id="PF02743">
    <property type="entry name" value="dCache_1"/>
    <property type="match status" value="1"/>
</dbReference>
<dbReference type="Pfam" id="PF00672">
    <property type="entry name" value="HAMP"/>
    <property type="match status" value="1"/>
</dbReference>
<dbReference type="InterPro" id="IPR003660">
    <property type="entry name" value="HAMP_dom"/>
</dbReference>
<evidence type="ECO:0000256" key="10">
    <source>
        <dbReference type="SAM" id="Phobius"/>
    </source>
</evidence>
<accession>K6CJ71</accession>
<dbReference type="GeneID" id="89469063"/>
<comment type="caution">
    <text evidence="13">The sequence shown here is derived from an EMBL/GenBank/DDBJ whole genome shotgun (WGS) entry which is preliminary data.</text>
</comment>
<evidence type="ECO:0000256" key="7">
    <source>
        <dbReference type="ARBA" id="ARBA00023224"/>
    </source>
</evidence>
<dbReference type="CDD" id="cd12914">
    <property type="entry name" value="PDC1_DGC_like"/>
    <property type="match status" value="1"/>
</dbReference>
<dbReference type="GO" id="GO:0006935">
    <property type="term" value="P:chemotaxis"/>
    <property type="evidence" value="ECO:0007669"/>
    <property type="project" value="UniProtKB-KW"/>
</dbReference>
<dbReference type="AlphaFoldDB" id="K6CJ71"/>
<dbReference type="CDD" id="cd06225">
    <property type="entry name" value="HAMP"/>
    <property type="match status" value="1"/>
</dbReference>
<reference evidence="13 14" key="1">
    <citation type="journal article" date="2012" name="Front. Microbiol.">
        <title>Redundancy and modularity in membrane-associated dissimilatory nitrate reduction in Bacillus.</title>
        <authorList>
            <person name="Heylen K."/>
            <person name="Keltjens J."/>
        </authorList>
    </citation>
    <scope>NUCLEOTIDE SEQUENCE [LARGE SCALE GENOMIC DNA]</scope>
    <source>
        <strain evidence="13 14">LMG 9581</strain>
    </source>
</reference>
<keyword evidence="5 10" id="KW-1133">Transmembrane helix</keyword>
<dbReference type="Proteomes" id="UP000006315">
    <property type="component" value="Unassembled WGS sequence"/>
</dbReference>
<proteinExistence type="inferred from homology"/>
<evidence type="ECO:0000313" key="14">
    <source>
        <dbReference type="Proteomes" id="UP000006315"/>
    </source>
</evidence>
<dbReference type="PANTHER" id="PTHR32089:SF112">
    <property type="entry name" value="LYSOZYME-LIKE PROTEIN-RELATED"/>
    <property type="match status" value="1"/>
</dbReference>
<sequence>MKMSLKVKLLGSFVVLITLPIIALAVLSYNMTADSMQETIEKELVETTRLTAESINQTVQSTTSLIQLQSKTELIRKMTRESDSENKNIVLNMLQNFVSDNKDLIEMILITDENGIAYMNSSSTNEVTDLSDRQYVKDALNGKYSISDVITSKVTKEPVIAIAFPLLTDNQKVNGLLIGTVKFDKITEKAEQIKIGKSGYAYMVDKDGLLVSHPVKDKVLKENVLNTGSTELKEYVRKMNAGETGSGYYTYEGIYKFVTFQPAAKWSIAVTANYDDYMAPAYKIRKSSIIISTVAIILAILAAYFISARIVNSIRKLQTAMELGGSGDLTIQTSIQSKDELEDLSNSFNTMIDNQVKIIKQVYAASDELAAASEEMAASTEQVSTSSTEVAESTHRLAIEAENGNFAIIDTSKALLELSSLIQIAKNKATSADQSSQFTLRTANDGKETVLDVITRMEHIKAKMEETKTHISSLEQYSKEITSITDTITNLAEQTNLLALNAAIEAARAGEAGKGFAVVANEVRKLAEQSNSGATEVANLIRKVTETTANTVIATDQSSKQVEEGVEAVTKAGDALEKIVEAVLKTVTDVNGIVSVTDNEVATSEKIVELINSLATFIETTAASAEEVSASTEETSAAMETIASSTEQINAMALQLKTSIEKFKLTD</sequence>
<evidence type="ECO:0000256" key="6">
    <source>
        <dbReference type="ARBA" id="ARBA00023136"/>
    </source>
</evidence>
<evidence type="ECO:0000256" key="8">
    <source>
        <dbReference type="ARBA" id="ARBA00029447"/>
    </source>
</evidence>
<dbReference type="STRING" id="1131731.BAZO_00210"/>
<dbReference type="CDD" id="cd12912">
    <property type="entry name" value="PDC2_MCP_like"/>
    <property type="match status" value="1"/>
</dbReference>
<dbReference type="RefSeq" id="WP_003329199.1">
    <property type="nucleotide sequence ID" value="NZ_AJLR01000004.1"/>
</dbReference>
<comment type="similarity">
    <text evidence="8">Belongs to the methyl-accepting chemotaxis (MCP) protein family.</text>
</comment>
<dbReference type="SUPFAM" id="SSF103190">
    <property type="entry name" value="Sensory domain-like"/>
    <property type="match status" value="1"/>
</dbReference>
<dbReference type="EMBL" id="AJLR01000004">
    <property type="protein sequence ID" value="EKN71195.1"/>
    <property type="molecule type" value="Genomic_DNA"/>
</dbReference>
<dbReference type="Pfam" id="PF00015">
    <property type="entry name" value="MCPsignal"/>
    <property type="match status" value="1"/>
</dbReference>
<evidence type="ECO:0000259" key="11">
    <source>
        <dbReference type="PROSITE" id="PS50111"/>
    </source>
</evidence>
<evidence type="ECO:0000259" key="12">
    <source>
        <dbReference type="PROSITE" id="PS50885"/>
    </source>
</evidence>
<dbReference type="GO" id="GO:0005886">
    <property type="term" value="C:plasma membrane"/>
    <property type="evidence" value="ECO:0007669"/>
    <property type="project" value="UniProtKB-SubCell"/>
</dbReference>
<dbReference type="PATRIC" id="fig|1131731.3.peg.40"/>
<dbReference type="PROSITE" id="PS50885">
    <property type="entry name" value="HAMP"/>
    <property type="match status" value="1"/>
</dbReference>
<evidence type="ECO:0000256" key="3">
    <source>
        <dbReference type="ARBA" id="ARBA00022500"/>
    </source>
</evidence>
<dbReference type="SMART" id="SM00283">
    <property type="entry name" value="MA"/>
    <property type="match status" value="1"/>
</dbReference>
<organism evidence="13 14">
    <name type="scientific">Schinkia azotoformans LMG 9581</name>
    <dbReference type="NCBI Taxonomy" id="1131731"/>
    <lineage>
        <taxon>Bacteria</taxon>
        <taxon>Bacillati</taxon>
        <taxon>Bacillota</taxon>
        <taxon>Bacilli</taxon>
        <taxon>Bacillales</taxon>
        <taxon>Bacillaceae</taxon>
        <taxon>Calidifontibacillus/Schinkia group</taxon>
        <taxon>Schinkia</taxon>
    </lineage>
</organism>
<dbReference type="SMART" id="SM00304">
    <property type="entry name" value="HAMP"/>
    <property type="match status" value="1"/>
</dbReference>
<feature type="domain" description="HAMP" evidence="12">
    <location>
        <begin position="308"/>
        <end position="360"/>
    </location>
</feature>
<dbReference type="Gene3D" id="1.10.287.950">
    <property type="entry name" value="Methyl-accepting chemotaxis protein"/>
    <property type="match status" value="1"/>
</dbReference>
<dbReference type="CDD" id="cd11386">
    <property type="entry name" value="MCP_signal"/>
    <property type="match status" value="1"/>
</dbReference>
<protein>
    <submittedName>
        <fullName evidence="13">Methyl-accepting chemotaxis sensory transducer with Cache sensor</fullName>
    </submittedName>
</protein>
<keyword evidence="7 9" id="KW-0807">Transducer</keyword>
<keyword evidence="6 10" id="KW-0472">Membrane</keyword>
<dbReference type="PROSITE" id="PS50111">
    <property type="entry name" value="CHEMOTAXIS_TRANSDUC_2"/>
    <property type="match status" value="1"/>
</dbReference>
<keyword evidence="4 10" id="KW-0812">Transmembrane</keyword>
<dbReference type="Gene3D" id="3.30.450.20">
    <property type="entry name" value="PAS domain"/>
    <property type="match status" value="1"/>
</dbReference>
<evidence type="ECO:0000256" key="5">
    <source>
        <dbReference type="ARBA" id="ARBA00022989"/>
    </source>
</evidence>
<feature type="domain" description="Methyl-accepting transducer" evidence="11">
    <location>
        <begin position="379"/>
        <end position="615"/>
    </location>
</feature>
<dbReference type="SUPFAM" id="SSF58104">
    <property type="entry name" value="Methyl-accepting chemotaxis protein (MCP) signaling domain"/>
    <property type="match status" value="1"/>
</dbReference>
<dbReference type="PANTHER" id="PTHR32089">
    <property type="entry name" value="METHYL-ACCEPTING CHEMOTAXIS PROTEIN MCPB"/>
    <property type="match status" value="1"/>
</dbReference>
<dbReference type="InterPro" id="IPR004089">
    <property type="entry name" value="MCPsignal_dom"/>
</dbReference>
<keyword evidence="3" id="KW-0145">Chemotaxis</keyword>
<keyword evidence="2" id="KW-1003">Cell membrane</keyword>
<evidence type="ECO:0000256" key="4">
    <source>
        <dbReference type="ARBA" id="ARBA00022692"/>
    </source>
</evidence>
<keyword evidence="14" id="KW-1185">Reference proteome</keyword>
<evidence type="ECO:0000256" key="2">
    <source>
        <dbReference type="ARBA" id="ARBA00022475"/>
    </source>
</evidence>